<dbReference type="Gene3D" id="1.20.1060.20">
    <property type="match status" value="1"/>
</dbReference>
<dbReference type="InterPro" id="IPR027417">
    <property type="entry name" value="P-loop_NTPase"/>
</dbReference>
<dbReference type="GeneID" id="303368270"/>
<name>A0A1T4QPI8_9SPIR</name>
<keyword evidence="1 2" id="KW-0175">Coiled coil</keyword>
<dbReference type="RefSeq" id="WP_078931791.1">
    <property type="nucleotide sequence ID" value="NZ_FUXC01000015.1"/>
</dbReference>
<keyword evidence="4" id="KW-1185">Reference proteome</keyword>
<dbReference type="GO" id="GO:0005524">
    <property type="term" value="F:ATP binding"/>
    <property type="evidence" value="ECO:0007669"/>
    <property type="project" value="InterPro"/>
</dbReference>
<dbReference type="Pfam" id="PF13558">
    <property type="entry name" value="SbcC_Walker_B"/>
    <property type="match status" value="1"/>
</dbReference>
<protein>
    <submittedName>
        <fullName evidence="3">Uncharacterized protein YPO0396</fullName>
    </submittedName>
</protein>
<dbReference type="AlphaFoldDB" id="A0A1T4QPI8"/>
<evidence type="ECO:0000256" key="2">
    <source>
        <dbReference type="SAM" id="Coils"/>
    </source>
</evidence>
<dbReference type="InterPro" id="IPR036277">
    <property type="entry name" value="SMC_hinge_sf"/>
</dbReference>
<dbReference type="SUPFAM" id="SSF75553">
    <property type="entry name" value="Smc hinge domain"/>
    <property type="match status" value="1"/>
</dbReference>
<feature type="coiled-coil region" evidence="2">
    <location>
        <begin position="427"/>
        <end position="454"/>
    </location>
</feature>
<evidence type="ECO:0000313" key="4">
    <source>
        <dbReference type="Proteomes" id="UP000190395"/>
    </source>
</evidence>
<feature type="coiled-coil region" evidence="2">
    <location>
        <begin position="673"/>
        <end position="716"/>
    </location>
</feature>
<dbReference type="Gene3D" id="3.40.1140.10">
    <property type="match status" value="1"/>
</dbReference>
<gene>
    <name evidence="3" type="ORF">SAMN02745152_02053</name>
</gene>
<evidence type="ECO:0000313" key="3">
    <source>
        <dbReference type="EMBL" id="SKA05381.1"/>
    </source>
</evidence>
<accession>A0A1T4QPI8</accession>
<dbReference type="OrthoDB" id="174137at2"/>
<dbReference type="GO" id="GO:0051276">
    <property type="term" value="P:chromosome organization"/>
    <property type="evidence" value="ECO:0007669"/>
    <property type="project" value="InterPro"/>
</dbReference>
<dbReference type="Proteomes" id="UP000190395">
    <property type="component" value="Unassembled WGS sequence"/>
</dbReference>
<dbReference type="SUPFAM" id="SSF52540">
    <property type="entry name" value="P-loop containing nucleoside triphosphate hydrolases"/>
    <property type="match status" value="1"/>
</dbReference>
<dbReference type="STRING" id="225004.SAMN02745152_02053"/>
<dbReference type="EMBL" id="FUXC01000015">
    <property type="protein sequence ID" value="SKA05381.1"/>
    <property type="molecule type" value="Genomic_DNA"/>
</dbReference>
<reference evidence="3 4" key="1">
    <citation type="submission" date="2017-02" db="EMBL/GenBank/DDBJ databases">
        <authorList>
            <person name="Peterson S.W."/>
        </authorList>
    </citation>
    <scope>NUCLEOTIDE SEQUENCE [LARGE SCALE GENOMIC DNA]</scope>
    <source>
        <strain evidence="3 4">ATCC BAA-909</strain>
    </source>
</reference>
<feature type="coiled-coil region" evidence="2">
    <location>
        <begin position="788"/>
        <end position="883"/>
    </location>
</feature>
<evidence type="ECO:0000256" key="1">
    <source>
        <dbReference type="ARBA" id="ARBA00023054"/>
    </source>
</evidence>
<dbReference type="GO" id="GO:0005694">
    <property type="term" value="C:chromosome"/>
    <property type="evidence" value="ECO:0007669"/>
    <property type="project" value="InterPro"/>
</dbReference>
<feature type="coiled-coil region" evidence="2">
    <location>
        <begin position="617"/>
        <end position="644"/>
    </location>
</feature>
<sequence>MTEILNRKTAKRLLLINWSCFQNEIIELGSSTLFTGVNGTGKTTILDAMLYLLTANRQFNKAADDKDRNVTAYIHGDRKTNGSDRYLRKNAVTSYIAMEFFDPASQKYFVVAVCMESKNPQDAAESKWFIFDNCRFDDINFYDIEALKEKRFITTAKNNLTVKGIPIKAGDFLGRDKAIEQVKRVLGIRGDAKKFREKLLKMTAFDPERNVDKFLQDSVLADIPVHSLDLLREQKKLYEEARIMFENIKTRKTVLDQIEETTKEYEKQLKTKTLRSMMFEYQYINKNIIEIKNKNIELENLKIEKINLAKTREEAASNLEKARKLLSEAEGKNANVKAGLEKLEEERDVCSKKIIEDENSLAQLKQLQIALKSLIFVLKDFINVEEKEKSILENLAESDFTTSEKRQTFLSYGEKAKNQNILLIKDIGRKEDRLYELKEELSKTEKRIKELDANIVSFPDEAEESKLIIKAEFEKRGIQSPVRFFAELVESFTDEKWRPSIETFLGRKRYFIIVDDDACSAALNILREKRMFTTNVVLTDKIQESEIIQDSAASVLNIKNKAARKYANYLLNGIHLCETEYELHEHPKGALMMDGTLAKSYSASLMEIRKTKFCMGNDVIKIQLKQTQKDKEELLSNIDVVRESISKTEQLKRLIENINWDASDYNFDSKESLRIQTKRKNELVSQIEELRNSPDMLAAMKEIEFAQKNYDSAKTKEEKAIEYCTTNSNKINSIQKEIEYLVSDSNSRKETYTELIKENPELEAEMIAEYERQSTLRKNPIVIGEKHMKQLNVDVENAKKNLENIQLEYNKLSDLPLDNRGIEFISFYREQYRNVANVKIDEAKDKLEEQSVKLRDVFLHDFVSELKENIDKAKEEIDKINSELKRIPFGRDIYQFKMLPKGDREIFFTILDNLSALQGNPDLFSSDSGNDEKLNSDVQDFLEKILSSEDENDYSDYRNYYNYDMLIKSNSGDEITETDLSKKQGSASGGEKQTPYFIVLAASLLQFYPKNVTCARIAFIDEAFSALSKERIEQMVKFLEDNNFQVFYAAPPEKIDSIGRYIDNTVALYTDGRYTKPIEGFRQ</sequence>
<dbReference type="Pfam" id="PF13555">
    <property type="entry name" value="AAA_29"/>
    <property type="match status" value="1"/>
</dbReference>
<organism evidence="3 4">
    <name type="scientific">Treponema berlinense</name>
    <dbReference type="NCBI Taxonomy" id="225004"/>
    <lineage>
        <taxon>Bacteria</taxon>
        <taxon>Pseudomonadati</taxon>
        <taxon>Spirochaetota</taxon>
        <taxon>Spirochaetia</taxon>
        <taxon>Spirochaetales</taxon>
        <taxon>Treponemataceae</taxon>
        <taxon>Treponema</taxon>
    </lineage>
</organism>
<proteinExistence type="predicted"/>
<feature type="coiled-coil region" evidence="2">
    <location>
        <begin position="255"/>
        <end position="360"/>
    </location>
</feature>